<comment type="subcellular location">
    <subcellularLocation>
        <location evidence="1">Secreted</location>
        <location evidence="1">Extracellular space</location>
        <location evidence="1">Extracellular matrix</location>
    </subcellularLocation>
</comment>
<dbReference type="GO" id="GO:1903561">
    <property type="term" value="C:extracellular vesicle"/>
    <property type="evidence" value="ECO:0007669"/>
    <property type="project" value="TreeGrafter"/>
</dbReference>
<keyword evidence="5" id="KW-0677">Repeat</keyword>
<feature type="chain" id="PRO_5043483505" evidence="8">
    <location>
        <begin position="19"/>
        <end position="158"/>
    </location>
</feature>
<dbReference type="EMBL" id="OZ035838">
    <property type="protein sequence ID" value="CAL1583283.1"/>
    <property type="molecule type" value="Genomic_DNA"/>
</dbReference>
<dbReference type="GO" id="GO:0042627">
    <property type="term" value="C:chylomicron"/>
    <property type="evidence" value="ECO:0007669"/>
    <property type="project" value="TreeGrafter"/>
</dbReference>
<proteinExistence type="inferred from homology"/>
<keyword evidence="4" id="KW-0272">Extracellular matrix</keyword>
<dbReference type="SUPFAM" id="SSF47162">
    <property type="entry name" value="Apolipoprotein"/>
    <property type="match status" value="1"/>
</dbReference>
<dbReference type="PANTHER" id="PTHR18976">
    <property type="entry name" value="APOLIPOPROTEIN"/>
    <property type="match status" value="1"/>
</dbReference>
<evidence type="ECO:0000256" key="1">
    <source>
        <dbReference type="ARBA" id="ARBA00004498"/>
    </source>
</evidence>
<name>A0AAV2K4D1_KNICA</name>
<dbReference type="GO" id="GO:0033700">
    <property type="term" value="P:phospholipid efflux"/>
    <property type="evidence" value="ECO:0007669"/>
    <property type="project" value="TreeGrafter"/>
</dbReference>
<evidence type="ECO:0000256" key="3">
    <source>
        <dbReference type="ARBA" id="ARBA00022525"/>
    </source>
</evidence>
<dbReference type="InterPro" id="IPR050163">
    <property type="entry name" value="Apolipoprotein_A1/A4/E"/>
</dbReference>
<dbReference type="GO" id="GO:0033344">
    <property type="term" value="P:cholesterol efflux"/>
    <property type="evidence" value="ECO:0007669"/>
    <property type="project" value="TreeGrafter"/>
</dbReference>
<comment type="similarity">
    <text evidence="2">Belongs to the apolipoprotein A1/A4/E family.</text>
</comment>
<organism evidence="9 10">
    <name type="scientific">Knipowitschia caucasica</name>
    <name type="common">Caucasian dwarf goby</name>
    <name type="synonym">Pomatoschistus caucasicus</name>
    <dbReference type="NCBI Taxonomy" id="637954"/>
    <lineage>
        <taxon>Eukaryota</taxon>
        <taxon>Metazoa</taxon>
        <taxon>Chordata</taxon>
        <taxon>Craniata</taxon>
        <taxon>Vertebrata</taxon>
        <taxon>Euteleostomi</taxon>
        <taxon>Actinopterygii</taxon>
        <taxon>Neopterygii</taxon>
        <taxon>Teleostei</taxon>
        <taxon>Neoteleostei</taxon>
        <taxon>Acanthomorphata</taxon>
        <taxon>Gobiaria</taxon>
        <taxon>Gobiiformes</taxon>
        <taxon>Gobioidei</taxon>
        <taxon>Gobiidae</taxon>
        <taxon>Gobiinae</taxon>
        <taxon>Knipowitschia</taxon>
    </lineage>
</organism>
<keyword evidence="10" id="KW-1185">Reference proteome</keyword>
<keyword evidence="8" id="KW-0732">Signal</keyword>
<dbReference type="GO" id="GO:0042157">
    <property type="term" value="P:lipoprotein metabolic process"/>
    <property type="evidence" value="ECO:0007669"/>
    <property type="project" value="InterPro"/>
</dbReference>
<evidence type="ECO:0000313" key="9">
    <source>
        <dbReference type="EMBL" id="CAL1583283.1"/>
    </source>
</evidence>
<evidence type="ECO:0000256" key="7">
    <source>
        <dbReference type="SAM" id="Coils"/>
    </source>
</evidence>
<keyword evidence="3" id="KW-0964">Secreted</keyword>
<keyword evidence="6" id="KW-0446">Lipid-binding</keyword>
<dbReference type="InterPro" id="IPR000074">
    <property type="entry name" value="ApoA_E"/>
</dbReference>
<dbReference type="Gene3D" id="1.20.120.20">
    <property type="entry name" value="Apolipoprotein"/>
    <property type="match status" value="1"/>
</dbReference>
<dbReference type="AlphaFoldDB" id="A0AAV2K4D1"/>
<gene>
    <name evidence="9" type="ORF">KC01_LOCUS13771</name>
</gene>
<dbReference type="PANTHER" id="PTHR18976:SF2">
    <property type="entry name" value="APOLIPOPROTEIN E"/>
    <property type="match status" value="1"/>
</dbReference>
<sequence>MKLFAVILVFAFASGGWSRTLPQADSWETAVEKFQDYFTNLNSKTDEFLQEFRRTQISRDLDSLMEDSLKELKTYRDDMETKLAPVAQEAAQKLGRDLDQLGSRLQEQMQEAREQLDKYAEELQTMMEQNVDDVKTRLSTYTRKMKKRLNKDTHEIKR</sequence>
<dbReference type="GO" id="GO:0034361">
    <property type="term" value="C:very-low-density lipoprotein particle"/>
    <property type="evidence" value="ECO:0007669"/>
    <property type="project" value="TreeGrafter"/>
</dbReference>
<accession>A0AAV2K4D1</accession>
<dbReference type="GO" id="GO:0034362">
    <property type="term" value="C:low-density lipoprotein particle"/>
    <property type="evidence" value="ECO:0007669"/>
    <property type="project" value="TreeGrafter"/>
</dbReference>
<evidence type="ECO:0000256" key="8">
    <source>
        <dbReference type="SAM" id="SignalP"/>
    </source>
</evidence>
<evidence type="ECO:0000256" key="6">
    <source>
        <dbReference type="ARBA" id="ARBA00023121"/>
    </source>
</evidence>
<evidence type="ECO:0000256" key="5">
    <source>
        <dbReference type="ARBA" id="ARBA00022737"/>
    </source>
</evidence>
<evidence type="ECO:0000256" key="2">
    <source>
        <dbReference type="ARBA" id="ARBA00008788"/>
    </source>
</evidence>
<dbReference type="GO" id="GO:0008203">
    <property type="term" value="P:cholesterol metabolic process"/>
    <property type="evidence" value="ECO:0007669"/>
    <property type="project" value="TreeGrafter"/>
</dbReference>
<feature type="coiled-coil region" evidence="7">
    <location>
        <begin position="91"/>
        <end position="129"/>
    </location>
</feature>
<evidence type="ECO:0000256" key="4">
    <source>
        <dbReference type="ARBA" id="ARBA00022530"/>
    </source>
</evidence>
<dbReference type="GO" id="GO:0005543">
    <property type="term" value="F:phospholipid binding"/>
    <property type="evidence" value="ECO:0007669"/>
    <property type="project" value="TreeGrafter"/>
</dbReference>
<dbReference type="Pfam" id="PF01442">
    <property type="entry name" value="Apolipoprotein"/>
    <property type="match status" value="1"/>
</dbReference>
<dbReference type="GO" id="GO:0060228">
    <property type="term" value="F:phosphatidylcholine-sterol O-acyltransferase activator activity"/>
    <property type="evidence" value="ECO:0007669"/>
    <property type="project" value="TreeGrafter"/>
</dbReference>
<keyword evidence="7" id="KW-0175">Coiled coil</keyword>
<dbReference type="GO" id="GO:0034364">
    <property type="term" value="C:high-density lipoprotein particle"/>
    <property type="evidence" value="ECO:0007669"/>
    <property type="project" value="TreeGrafter"/>
</dbReference>
<dbReference type="Proteomes" id="UP001497482">
    <property type="component" value="Chromosome 16"/>
</dbReference>
<dbReference type="GO" id="GO:0055090">
    <property type="term" value="P:acylglycerol homeostasis"/>
    <property type="evidence" value="ECO:0007669"/>
    <property type="project" value="TreeGrafter"/>
</dbReference>
<protein>
    <submittedName>
        <fullName evidence="9">Uncharacterized protein</fullName>
    </submittedName>
</protein>
<reference evidence="9 10" key="1">
    <citation type="submission" date="2024-04" db="EMBL/GenBank/DDBJ databases">
        <authorList>
            <person name="Waldvogel A.-M."/>
            <person name="Schoenle A."/>
        </authorList>
    </citation>
    <scope>NUCLEOTIDE SEQUENCE [LARGE SCALE GENOMIC DNA]</scope>
</reference>
<feature type="signal peptide" evidence="8">
    <location>
        <begin position="1"/>
        <end position="18"/>
    </location>
</feature>
<dbReference type="GO" id="GO:0120020">
    <property type="term" value="F:cholesterol transfer activity"/>
    <property type="evidence" value="ECO:0007669"/>
    <property type="project" value="TreeGrafter"/>
</dbReference>
<evidence type="ECO:0000313" key="10">
    <source>
        <dbReference type="Proteomes" id="UP001497482"/>
    </source>
</evidence>